<organism evidence="3 4">
    <name type="scientific">Symbiodinium natans</name>
    <dbReference type="NCBI Taxonomy" id="878477"/>
    <lineage>
        <taxon>Eukaryota</taxon>
        <taxon>Sar</taxon>
        <taxon>Alveolata</taxon>
        <taxon>Dinophyceae</taxon>
        <taxon>Suessiales</taxon>
        <taxon>Symbiodiniaceae</taxon>
        <taxon>Symbiodinium</taxon>
    </lineage>
</organism>
<gene>
    <name evidence="3" type="primary">FPR1</name>
    <name evidence="3" type="ORF">SNAT2548_LOCUS5582</name>
</gene>
<evidence type="ECO:0000313" key="3">
    <source>
        <dbReference type="EMBL" id="CAE7197261.1"/>
    </source>
</evidence>
<dbReference type="EMBL" id="CAJNDS010000357">
    <property type="protein sequence ID" value="CAE7197261.1"/>
    <property type="molecule type" value="Genomic_DNA"/>
</dbReference>
<dbReference type="PROSITE" id="PS50059">
    <property type="entry name" value="FKBP_PPIASE"/>
    <property type="match status" value="1"/>
</dbReference>
<name>A0A812J5B8_9DINO</name>
<protein>
    <recommendedName>
        <fullName evidence="1">peptidylprolyl isomerase</fullName>
        <ecNumber evidence="1">5.2.1.8</ecNumber>
    </recommendedName>
</protein>
<proteinExistence type="predicted"/>
<evidence type="ECO:0000256" key="1">
    <source>
        <dbReference type="PROSITE-ProRule" id="PRU00277"/>
    </source>
</evidence>
<sequence>MQGSTKRAMRGRRQLLRLAAVFVLGLSCWLFSSISVAVLCFIPMQSHAPRVLRRAVPDLGEKRGPKIDSRFPPPEDVLKYRGPNPKVRRNRRASGIATEQLSPPKKGGLIPSRGSRVYIRHTGWTVQDAQMFDSSFLRTQEPEMFEVSEVLAAWRAALLEMREGEKMRVWVPASRPTQLDWGVYSERGQYPWVFDIELVKVEEDPPYWLLGLLVTPIIAGELYIRITGRTPGEALNEIMYGDLGTMG</sequence>
<dbReference type="Pfam" id="PF00254">
    <property type="entry name" value="FKBP_C"/>
    <property type="match status" value="1"/>
</dbReference>
<keyword evidence="1" id="KW-0697">Rotamase</keyword>
<dbReference type="InterPro" id="IPR001179">
    <property type="entry name" value="PPIase_FKBP_dom"/>
</dbReference>
<dbReference type="PROSITE" id="PS51257">
    <property type="entry name" value="PROKAR_LIPOPROTEIN"/>
    <property type="match status" value="1"/>
</dbReference>
<keyword evidence="4" id="KW-1185">Reference proteome</keyword>
<keyword evidence="1" id="KW-0413">Isomerase</keyword>
<dbReference type="Gene3D" id="3.10.50.40">
    <property type="match status" value="1"/>
</dbReference>
<dbReference type="AlphaFoldDB" id="A0A812J5B8"/>
<accession>A0A812J5B8</accession>
<comment type="caution">
    <text evidence="3">The sequence shown here is derived from an EMBL/GenBank/DDBJ whole genome shotgun (WGS) entry which is preliminary data.</text>
</comment>
<evidence type="ECO:0000259" key="2">
    <source>
        <dbReference type="PROSITE" id="PS50059"/>
    </source>
</evidence>
<dbReference type="SUPFAM" id="SSF54534">
    <property type="entry name" value="FKBP-like"/>
    <property type="match status" value="1"/>
</dbReference>
<dbReference type="OrthoDB" id="341421at2759"/>
<evidence type="ECO:0000313" key="4">
    <source>
        <dbReference type="Proteomes" id="UP000604046"/>
    </source>
</evidence>
<dbReference type="InterPro" id="IPR046357">
    <property type="entry name" value="PPIase_dom_sf"/>
</dbReference>
<dbReference type="EC" id="5.2.1.8" evidence="1"/>
<feature type="domain" description="PPIase FKBP-type" evidence="2">
    <location>
        <begin position="114"/>
        <end position="202"/>
    </location>
</feature>
<dbReference type="Proteomes" id="UP000604046">
    <property type="component" value="Unassembled WGS sequence"/>
</dbReference>
<comment type="catalytic activity">
    <reaction evidence="1">
        <text>[protein]-peptidylproline (omega=180) = [protein]-peptidylproline (omega=0)</text>
        <dbReference type="Rhea" id="RHEA:16237"/>
        <dbReference type="Rhea" id="RHEA-COMP:10747"/>
        <dbReference type="Rhea" id="RHEA-COMP:10748"/>
        <dbReference type="ChEBI" id="CHEBI:83833"/>
        <dbReference type="ChEBI" id="CHEBI:83834"/>
        <dbReference type="EC" id="5.2.1.8"/>
    </reaction>
</comment>
<dbReference type="GO" id="GO:0003755">
    <property type="term" value="F:peptidyl-prolyl cis-trans isomerase activity"/>
    <property type="evidence" value="ECO:0007669"/>
    <property type="project" value="UniProtKB-KW"/>
</dbReference>
<reference evidence="3" key="1">
    <citation type="submission" date="2021-02" db="EMBL/GenBank/DDBJ databases">
        <authorList>
            <person name="Dougan E. K."/>
            <person name="Rhodes N."/>
            <person name="Thang M."/>
            <person name="Chan C."/>
        </authorList>
    </citation>
    <scope>NUCLEOTIDE SEQUENCE</scope>
</reference>